<comment type="caution">
    <text evidence="6">The sequence shown here is derived from an EMBL/GenBank/DDBJ whole genome shotgun (WGS) entry which is preliminary data.</text>
</comment>
<dbReference type="EMBL" id="BTSX01000006">
    <property type="protein sequence ID" value="GMT04361.1"/>
    <property type="molecule type" value="Genomic_DNA"/>
</dbReference>
<keyword evidence="5" id="KW-0472">Membrane</keyword>
<evidence type="ECO:0000313" key="7">
    <source>
        <dbReference type="Proteomes" id="UP001432027"/>
    </source>
</evidence>
<dbReference type="PANTHER" id="PTHR12546">
    <property type="entry name" value="FER-1-LIKE"/>
    <property type="match status" value="1"/>
</dbReference>
<gene>
    <name evidence="6" type="ORF">PENTCL1PPCAC_26535</name>
</gene>
<evidence type="ECO:0000256" key="3">
    <source>
        <dbReference type="ARBA" id="ARBA00022737"/>
    </source>
</evidence>
<protein>
    <submittedName>
        <fullName evidence="6">Uncharacterized protein</fullName>
    </submittedName>
</protein>
<evidence type="ECO:0000313" key="6">
    <source>
        <dbReference type="EMBL" id="GMT04361.1"/>
    </source>
</evidence>
<dbReference type="PANTHER" id="PTHR12546:SF33">
    <property type="entry name" value="SPERM VESICLE FUSION PROTEIN FER-1"/>
    <property type="match status" value="1"/>
</dbReference>
<dbReference type="InterPro" id="IPR037721">
    <property type="entry name" value="Ferlin"/>
</dbReference>
<dbReference type="GO" id="GO:0007009">
    <property type="term" value="P:plasma membrane organization"/>
    <property type="evidence" value="ECO:0007669"/>
    <property type="project" value="TreeGrafter"/>
</dbReference>
<keyword evidence="2" id="KW-0812">Transmembrane</keyword>
<keyword evidence="7" id="KW-1185">Reference proteome</keyword>
<evidence type="ECO:0000256" key="2">
    <source>
        <dbReference type="ARBA" id="ARBA00022692"/>
    </source>
</evidence>
<accession>A0AAV5UBQ8</accession>
<evidence type="ECO:0000256" key="1">
    <source>
        <dbReference type="ARBA" id="ARBA00004370"/>
    </source>
</evidence>
<feature type="non-terminal residue" evidence="6">
    <location>
        <position position="1"/>
    </location>
</feature>
<dbReference type="AlphaFoldDB" id="A0AAV5UBQ8"/>
<comment type="subcellular location">
    <subcellularLocation>
        <location evidence="1">Membrane</location>
    </subcellularLocation>
</comment>
<dbReference type="GO" id="GO:0061025">
    <property type="term" value="P:membrane fusion"/>
    <property type="evidence" value="ECO:0007669"/>
    <property type="project" value="TreeGrafter"/>
</dbReference>
<evidence type="ECO:0000256" key="5">
    <source>
        <dbReference type="ARBA" id="ARBA00023136"/>
    </source>
</evidence>
<dbReference type="SUPFAM" id="SSF49562">
    <property type="entry name" value="C2 domain (Calcium/lipid-binding domain, CaLB)"/>
    <property type="match status" value="1"/>
</dbReference>
<keyword evidence="3" id="KW-0677">Repeat</keyword>
<proteinExistence type="predicted"/>
<reference evidence="6" key="1">
    <citation type="submission" date="2023-10" db="EMBL/GenBank/DDBJ databases">
        <title>Genome assembly of Pristionchus species.</title>
        <authorList>
            <person name="Yoshida K."/>
            <person name="Sommer R.J."/>
        </authorList>
    </citation>
    <scope>NUCLEOTIDE SEQUENCE</scope>
    <source>
        <strain evidence="6">RS0144</strain>
    </source>
</reference>
<dbReference type="GO" id="GO:0016020">
    <property type="term" value="C:membrane"/>
    <property type="evidence" value="ECO:0007669"/>
    <property type="project" value="UniProtKB-SubCell"/>
</dbReference>
<dbReference type="InterPro" id="IPR035892">
    <property type="entry name" value="C2_domain_sf"/>
</dbReference>
<organism evidence="6 7">
    <name type="scientific">Pristionchus entomophagus</name>
    <dbReference type="NCBI Taxonomy" id="358040"/>
    <lineage>
        <taxon>Eukaryota</taxon>
        <taxon>Metazoa</taxon>
        <taxon>Ecdysozoa</taxon>
        <taxon>Nematoda</taxon>
        <taxon>Chromadorea</taxon>
        <taxon>Rhabditida</taxon>
        <taxon>Rhabditina</taxon>
        <taxon>Diplogasteromorpha</taxon>
        <taxon>Diplogasteroidea</taxon>
        <taxon>Neodiplogasteridae</taxon>
        <taxon>Pristionchus</taxon>
    </lineage>
</organism>
<keyword evidence="4" id="KW-1133">Transmembrane helix</keyword>
<sequence length="214" mass="24556">ALFWGVRNLAKYQLLSFRRPIVKIIVGDEDSVKGSLPGVNKNPNLDEPFITFESVRLPTLFHLAPPLVLNLFDRRAFKRSPLVGSCSITDFKRYIHVMSKSEARAVHDYSSFDSFIDQQDDLQDVPEDPIFSIHEGDGDWVSQTSDVKIDWWSKYYYSQGLTEKAPNHDTSGYELCTYDCDLEAVSNFKGFEDFLDTFKFTKPSMDNLDDAEDK</sequence>
<feature type="non-terminal residue" evidence="6">
    <location>
        <position position="214"/>
    </location>
</feature>
<dbReference type="Proteomes" id="UP001432027">
    <property type="component" value="Unassembled WGS sequence"/>
</dbReference>
<name>A0AAV5UBQ8_9BILA</name>
<evidence type="ECO:0000256" key="4">
    <source>
        <dbReference type="ARBA" id="ARBA00022989"/>
    </source>
</evidence>